<gene>
    <name evidence="1" type="ORF">FHS44_008117</name>
</gene>
<comment type="caution">
    <text evidence="1">The sequence shown here is derived from an EMBL/GenBank/DDBJ whole genome shotgun (WGS) entry which is preliminary data.</text>
</comment>
<dbReference type="AlphaFoldDB" id="A0A7W7QWC7"/>
<evidence type="ECO:0000313" key="2">
    <source>
        <dbReference type="Proteomes" id="UP000552644"/>
    </source>
</evidence>
<sequence length="52" mass="5913">MRDLAKALRRDDLAEEAGMHPDDRLTCWTHQCWEDECTGRAPHPPVAPGSIR</sequence>
<keyword evidence="2" id="KW-1185">Reference proteome</keyword>
<protein>
    <submittedName>
        <fullName evidence="1">Uncharacterized protein</fullName>
    </submittedName>
</protein>
<organism evidence="1 2">
    <name type="scientific">Streptosporangium saharense</name>
    <dbReference type="NCBI Taxonomy" id="1706840"/>
    <lineage>
        <taxon>Bacteria</taxon>
        <taxon>Bacillati</taxon>
        <taxon>Actinomycetota</taxon>
        <taxon>Actinomycetes</taxon>
        <taxon>Streptosporangiales</taxon>
        <taxon>Streptosporangiaceae</taxon>
        <taxon>Streptosporangium</taxon>
    </lineage>
</organism>
<dbReference type="EMBL" id="JACHJP010000021">
    <property type="protein sequence ID" value="MBB4920964.1"/>
    <property type="molecule type" value="Genomic_DNA"/>
</dbReference>
<reference evidence="1 2" key="1">
    <citation type="submission" date="2020-08" db="EMBL/GenBank/DDBJ databases">
        <title>Genomic Encyclopedia of Type Strains, Phase III (KMG-III): the genomes of soil and plant-associated and newly described type strains.</title>
        <authorList>
            <person name="Whitman W."/>
        </authorList>
    </citation>
    <scope>NUCLEOTIDE SEQUENCE [LARGE SCALE GENOMIC DNA]</scope>
    <source>
        <strain evidence="1 2">CECT 8840</strain>
    </source>
</reference>
<name>A0A7W7QWC7_9ACTN</name>
<dbReference type="Proteomes" id="UP000552644">
    <property type="component" value="Unassembled WGS sequence"/>
</dbReference>
<proteinExistence type="predicted"/>
<accession>A0A7W7QWC7</accession>
<evidence type="ECO:0000313" key="1">
    <source>
        <dbReference type="EMBL" id="MBB4920964.1"/>
    </source>
</evidence>